<dbReference type="AlphaFoldDB" id="A0A2R6X1Y0"/>
<dbReference type="EMBL" id="KZ772713">
    <property type="protein sequence ID" value="PTQ40113.1"/>
    <property type="molecule type" value="Genomic_DNA"/>
</dbReference>
<accession>A0A2R6X1Y0</accession>
<dbReference type="Proteomes" id="UP000244005">
    <property type="component" value="Unassembled WGS sequence"/>
</dbReference>
<protein>
    <submittedName>
        <fullName evidence="1">Uncharacterized protein</fullName>
    </submittedName>
</protein>
<proteinExistence type="predicted"/>
<keyword evidence="2" id="KW-1185">Reference proteome</keyword>
<evidence type="ECO:0000313" key="1">
    <source>
        <dbReference type="EMBL" id="PTQ40113.1"/>
    </source>
</evidence>
<dbReference type="Gramene" id="Mp4g17330.1">
    <property type="protein sequence ID" value="Mp4g17330.1.cds1"/>
    <property type="gene ID" value="Mp4g17330"/>
</dbReference>
<name>A0A2R6X1Y0_MARPO</name>
<sequence length="90" mass="10149">MRQTHTCSLNFEFWVDQCISTKREFITGQSEVTGRIVVISGGNHFRYPHPSRRSVSSPSLDSSCCSPHRVVRSNPALPKLASKRCIDFPL</sequence>
<organism evidence="1 2">
    <name type="scientific">Marchantia polymorpha</name>
    <name type="common">Common liverwort</name>
    <name type="synonym">Marchantia aquatica</name>
    <dbReference type="NCBI Taxonomy" id="3197"/>
    <lineage>
        <taxon>Eukaryota</taxon>
        <taxon>Viridiplantae</taxon>
        <taxon>Streptophyta</taxon>
        <taxon>Embryophyta</taxon>
        <taxon>Marchantiophyta</taxon>
        <taxon>Marchantiopsida</taxon>
        <taxon>Marchantiidae</taxon>
        <taxon>Marchantiales</taxon>
        <taxon>Marchantiaceae</taxon>
        <taxon>Marchantia</taxon>
    </lineage>
</organism>
<evidence type="ECO:0000313" key="2">
    <source>
        <dbReference type="Proteomes" id="UP000244005"/>
    </source>
</evidence>
<reference evidence="2" key="1">
    <citation type="journal article" date="2017" name="Cell">
        <title>Insights into land plant evolution garnered from the Marchantia polymorpha genome.</title>
        <authorList>
            <person name="Bowman J.L."/>
            <person name="Kohchi T."/>
            <person name="Yamato K.T."/>
            <person name="Jenkins J."/>
            <person name="Shu S."/>
            <person name="Ishizaki K."/>
            <person name="Yamaoka S."/>
            <person name="Nishihama R."/>
            <person name="Nakamura Y."/>
            <person name="Berger F."/>
            <person name="Adam C."/>
            <person name="Aki S.S."/>
            <person name="Althoff F."/>
            <person name="Araki T."/>
            <person name="Arteaga-Vazquez M.A."/>
            <person name="Balasubrmanian S."/>
            <person name="Barry K."/>
            <person name="Bauer D."/>
            <person name="Boehm C.R."/>
            <person name="Briginshaw L."/>
            <person name="Caballero-Perez J."/>
            <person name="Catarino B."/>
            <person name="Chen F."/>
            <person name="Chiyoda S."/>
            <person name="Chovatia M."/>
            <person name="Davies K.M."/>
            <person name="Delmans M."/>
            <person name="Demura T."/>
            <person name="Dierschke T."/>
            <person name="Dolan L."/>
            <person name="Dorantes-Acosta A.E."/>
            <person name="Eklund D.M."/>
            <person name="Florent S.N."/>
            <person name="Flores-Sandoval E."/>
            <person name="Fujiyama A."/>
            <person name="Fukuzawa H."/>
            <person name="Galik B."/>
            <person name="Grimanelli D."/>
            <person name="Grimwood J."/>
            <person name="Grossniklaus U."/>
            <person name="Hamada T."/>
            <person name="Haseloff J."/>
            <person name="Hetherington A.J."/>
            <person name="Higo A."/>
            <person name="Hirakawa Y."/>
            <person name="Hundley H.N."/>
            <person name="Ikeda Y."/>
            <person name="Inoue K."/>
            <person name="Inoue S.I."/>
            <person name="Ishida S."/>
            <person name="Jia Q."/>
            <person name="Kakita M."/>
            <person name="Kanazawa T."/>
            <person name="Kawai Y."/>
            <person name="Kawashima T."/>
            <person name="Kennedy M."/>
            <person name="Kinose K."/>
            <person name="Kinoshita T."/>
            <person name="Kohara Y."/>
            <person name="Koide E."/>
            <person name="Komatsu K."/>
            <person name="Kopischke S."/>
            <person name="Kubo M."/>
            <person name="Kyozuka J."/>
            <person name="Lagercrantz U."/>
            <person name="Lin S.S."/>
            <person name="Lindquist E."/>
            <person name="Lipzen A.M."/>
            <person name="Lu C.W."/>
            <person name="De Luna E."/>
            <person name="Martienssen R.A."/>
            <person name="Minamino N."/>
            <person name="Mizutani M."/>
            <person name="Mizutani M."/>
            <person name="Mochizuki N."/>
            <person name="Monte I."/>
            <person name="Mosher R."/>
            <person name="Nagasaki H."/>
            <person name="Nakagami H."/>
            <person name="Naramoto S."/>
            <person name="Nishitani K."/>
            <person name="Ohtani M."/>
            <person name="Okamoto T."/>
            <person name="Okumura M."/>
            <person name="Phillips J."/>
            <person name="Pollak B."/>
            <person name="Reinders A."/>
            <person name="Rovekamp M."/>
            <person name="Sano R."/>
            <person name="Sawa S."/>
            <person name="Schmid M.W."/>
            <person name="Shirakawa M."/>
            <person name="Solano R."/>
            <person name="Spunde A."/>
            <person name="Suetsugu N."/>
            <person name="Sugano S."/>
            <person name="Sugiyama A."/>
            <person name="Sun R."/>
            <person name="Suzuki Y."/>
            <person name="Takenaka M."/>
            <person name="Takezawa D."/>
            <person name="Tomogane H."/>
            <person name="Tsuzuki M."/>
            <person name="Ueda T."/>
            <person name="Umeda M."/>
            <person name="Ward J.M."/>
            <person name="Watanabe Y."/>
            <person name="Yazaki K."/>
            <person name="Yokoyama R."/>
            <person name="Yoshitake Y."/>
            <person name="Yotsui I."/>
            <person name="Zachgo S."/>
            <person name="Schmutz J."/>
        </authorList>
    </citation>
    <scope>NUCLEOTIDE SEQUENCE [LARGE SCALE GENOMIC DNA]</scope>
    <source>
        <strain evidence="2">Tak-1</strain>
    </source>
</reference>
<gene>
    <name evidence="1" type="ORF">MARPO_0041s0015</name>
</gene>